<name>A0A0R1WJ39_9LACO</name>
<dbReference type="Pfam" id="PF10282">
    <property type="entry name" value="Lactonase"/>
    <property type="match status" value="1"/>
</dbReference>
<dbReference type="GO" id="GO:0017057">
    <property type="term" value="F:6-phosphogluconolactonase activity"/>
    <property type="evidence" value="ECO:0007669"/>
    <property type="project" value="TreeGrafter"/>
</dbReference>
<dbReference type="InterPro" id="IPR015943">
    <property type="entry name" value="WD40/YVTN_repeat-like_dom_sf"/>
</dbReference>
<dbReference type="PANTHER" id="PTHR30344">
    <property type="entry name" value="6-PHOSPHOGLUCONOLACTONASE-RELATED"/>
    <property type="match status" value="1"/>
</dbReference>
<evidence type="ECO:0008006" key="4">
    <source>
        <dbReference type="Google" id="ProtNLM"/>
    </source>
</evidence>
<comment type="caution">
    <text evidence="2">The sequence shown here is derived from an EMBL/GenBank/DDBJ whole genome shotgun (WGS) entry which is preliminary data.</text>
</comment>
<dbReference type="InterPro" id="IPR011048">
    <property type="entry name" value="Haem_d1_sf"/>
</dbReference>
<dbReference type="Proteomes" id="UP000050973">
    <property type="component" value="Unassembled WGS sequence"/>
</dbReference>
<evidence type="ECO:0000256" key="1">
    <source>
        <dbReference type="ARBA" id="ARBA00005564"/>
    </source>
</evidence>
<comment type="similarity">
    <text evidence="1">Belongs to the cycloisomerase 2 family.</text>
</comment>
<dbReference type="Gene3D" id="2.130.10.10">
    <property type="entry name" value="YVTN repeat-like/Quinoprotein amine dehydrogenase"/>
    <property type="match status" value="1"/>
</dbReference>
<protein>
    <recommendedName>
        <fullName evidence="4">6-phosphogluconolactonase</fullName>
    </recommendedName>
</protein>
<dbReference type="InterPro" id="IPR050282">
    <property type="entry name" value="Cycloisomerase_2"/>
</dbReference>
<gene>
    <name evidence="2" type="ORF">FC49_GL000636</name>
</gene>
<dbReference type="SUPFAM" id="SSF51004">
    <property type="entry name" value="C-terminal (heme d1) domain of cytochrome cd1-nitrite reductase"/>
    <property type="match status" value="1"/>
</dbReference>
<dbReference type="PATRIC" id="fig|1423779.3.peg.645"/>
<dbReference type="AlphaFoldDB" id="A0A0R1WJ39"/>
<dbReference type="GO" id="GO:0005829">
    <property type="term" value="C:cytosol"/>
    <property type="evidence" value="ECO:0007669"/>
    <property type="project" value="TreeGrafter"/>
</dbReference>
<reference evidence="2 3" key="1">
    <citation type="journal article" date="2015" name="Genome Announc.">
        <title>Expanding the biotechnology potential of lactobacilli through comparative genomics of 213 strains and associated genera.</title>
        <authorList>
            <person name="Sun Z."/>
            <person name="Harris H.M."/>
            <person name="McCann A."/>
            <person name="Guo C."/>
            <person name="Argimon S."/>
            <person name="Zhang W."/>
            <person name="Yang X."/>
            <person name="Jeffery I.B."/>
            <person name="Cooney J.C."/>
            <person name="Kagawa T.F."/>
            <person name="Liu W."/>
            <person name="Song Y."/>
            <person name="Salvetti E."/>
            <person name="Wrobel A."/>
            <person name="Rasinkangas P."/>
            <person name="Parkhill J."/>
            <person name="Rea M.C."/>
            <person name="O'Sullivan O."/>
            <person name="Ritari J."/>
            <person name="Douillard F.P."/>
            <person name="Paul Ross R."/>
            <person name="Yang R."/>
            <person name="Briner A.E."/>
            <person name="Felis G.E."/>
            <person name="de Vos W.M."/>
            <person name="Barrangou R."/>
            <person name="Klaenhammer T.R."/>
            <person name="Caufield P.W."/>
            <person name="Cui Y."/>
            <person name="Zhang H."/>
            <person name="O'Toole P.W."/>
        </authorList>
    </citation>
    <scope>NUCLEOTIDE SEQUENCE [LARGE SCALE GENOMIC DNA]</scope>
    <source>
        <strain evidence="2 3">DSM 4864</strain>
    </source>
</reference>
<accession>A0A0R1WJ39</accession>
<dbReference type="InterPro" id="IPR019405">
    <property type="entry name" value="Lactonase_7-beta_prop"/>
</dbReference>
<proteinExistence type="inferred from homology"/>
<sequence length="368" mass="40681">MLVTEYKLELINVNCYDSSKHFQKEEMILSEQFLIGTYTKKDSKGAYMVTLDNGKLTDVKLAIPSQKPAYLQVGSDQRVYAVKQDGDQAGVATYDLDGDQANTLSTFMEEGPAPAYVGLDEQRHLLYSANYHTANVEVFKVAADGSLTRTDVVTHQGETGPEPEQEAPHVHYADLTPDQRLIVCDLGMDLIVVYDVSADGKLTAVSRFKFEPGFGTRHLIFHPNGKYVYVLGELSSKLAVLKYNAADASFEHLQTIKTIPADWTAHNGAAAIRMSKDGKFIYTSNRGENTIAVFAVQPDFTVKHIQSISTEGDFPRDFNLSGDESYLLASNQNTDNLALYQRDAATGKLALLQKDVACPEPVCVQRFN</sequence>
<evidence type="ECO:0000313" key="2">
    <source>
        <dbReference type="EMBL" id="KRM14979.1"/>
    </source>
</evidence>
<dbReference type="EMBL" id="AZGE01000018">
    <property type="protein sequence ID" value="KRM14979.1"/>
    <property type="molecule type" value="Genomic_DNA"/>
</dbReference>
<evidence type="ECO:0000313" key="3">
    <source>
        <dbReference type="Proteomes" id="UP000050973"/>
    </source>
</evidence>
<organism evidence="2 3">
    <name type="scientific">Limosilactobacillus oris DSM 4864</name>
    <dbReference type="NCBI Taxonomy" id="1423779"/>
    <lineage>
        <taxon>Bacteria</taxon>
        <taxon>Bacillati</taxon>
        <taxon>Bacillota</taxon>
        <taxon>Bacilli</taxon>
        <taxon>Lactobacillales</taxon>
        <taxon>Lactobacillaceae</taxon>
        <taxon>Limosilactobacillus</taxon>
    </lineage>
</organism>
<dbReference type="PANTHER" id="PTHR30344:SF1">
    <property type="entry name" value="6-PHOSPHOGLUCONOLACTONASE"/>
    <property type="match status" value="1"/>
</dbReference>